<name>A0A1D1VD16_RAMVA</name>
<dbReference type="PANTHER" id="PTHR28441:SF2">
    <property type="entry name" value="PROTEIN FAM91A1"/>
    <property type="match status" value="1"/>
</dbReference>
<dbReference type="EMBL" id="BDGG01000005">
    <property type="protein sequence ID" value="GAU99519.1"/>
    <property type="molecule type" value="Genomic_DNA"/>
</dbReference>
<sequence>MDAKVEAHVLKCTQWTKLPPEIRSHFGNNEKEYYKGVLGISVQHQLRWEGNLVKQFTKDKEGYYVKIIQYSREHLMLFPYHLSKYIIREMRITPFQYYIQMVQHLFETEQSYDQLPNFTAADCLRVLGIDRNQYIEKMNQSRSKSKSLFRRRSAVEVMPTTPVDDSTIEPWWIVQPGCILQDDIKTMPAEEKTMIDLLLQSGPQKAGNLNIETLKKIYVKGLAYVDVPIDDNDYISVPPLERFVMNRVSGDYLETLLYKVFISIDEYTPVIELANILEIELEDVKNAISIFCRLGFAKVKGSEMDLLEMHPSWNFFAPPGTPSSKSDDDAMSLAETINTTDMEASLKDSFEDFIDTPKSQITSKLDDDVLLEVVTPGTGPANKRIGFLFDSTLTAFLMMGNLTPGLKTHAVTMFEVGKLTDESLVQFLGELDKVVPEDEIQGEARRYFDHAINLRKLIHFFRHNPALKLTANPLLPDNSGLGVDLLRCESLRGLDRATLNRVLLKNYALLVSMAPMSNESRPVCPLNPPHIGCPVPEAHSTWFKLYIYSLTKSHPPSILYRRGDVVNTLPRLFMKHDYLLLTPWGHDSTVIPSGIALSLLHDALKHHPVLLQALGDAHEADVVHVPFPASQSTENLPYSSFESHKTVKVLFDELQLNHTCGYITLLNMGSKLNVGRRNSTMDVDSISSAESSTSLHAYGQRKMDREEDWVLLDVTYGIPVFSEALGDEVSKRIVEREIFAPENLEKLENENRKTGLAVLEFIMQHQDQQLQISSTSGAPFLEKNGKEYIALPTRTLKVEALGHVR</sequence>
<dbReference type="OrthoDB" id="275996at2759"/>
<dbReference type="Pfam" id="PF14647">
    <property type="entry name" value="FAM91_N"/>
    <property type="match status" value="1"/>
</dbReference>
<evidence type="ECO:0000259" key="2">
    <source>
        <dbReference type="Pfam" id="PF14647"/>
    </source>
</evidence>
<dbReference type="InterPro" id="IPR028091">
    <property type="entry name" value="FAM91_N_dom"/>
</dbReference>
<evidence type="ECO:0000256" key="1">
    <source>
        <dbReference type="ARBA" id="ARBA00010319"/>
    </source>
</evidence>
<keyword evidence="5" id="KW-1185">Reference proteome</keyword>
<dbReference type="InterPro" id="IPR039199">
    <property type="entry name" value="FAM91"/>
</dbReference>
<evidence type="ECO:0008006" key="6">
    <source>
        <dbReference type="Google" id="ProtNLM"/>
    </source>
</evidence>
<proteinExistence type="inferred from homology"/>
<protein>
    <recommendedName>
        <fullName evidence="6">FAM91 N-terminal domain-containing protein</fullName>
    </recommendedName>
</protein>
<dbReference type="AlphaFoldDB" id="A0A1D1VD16"/>
<evidence type="ECO:0000259" key="3">
    <source>
        <dbReference type="Pfam" id="PF14648"/>
    </source>
</evidence>
<dbReference type="STRING" id="947166.A0A1D1VD16"/>
<accession>A0A1D1VD16</accession>
<dbReference type="Proteomes" id="UP000186922">
    <property type="component" value="Unassembled WGS sequence"/>
</dbReference>
<gene>
    <name evidence="4" type="primary">RvY_10511-1</name>
    <name evidence="4" type="synonym">RvY_10511.1</name>
    <name evidence="4" type="ORF">RvY_10511</name>
</gene>
<evidence type="ECO:0000313" key="5">
    <source>
        <dbReference type="Proteomes" id="UP000186922"/>
    </source>
</evidence>
<organism evidence="4 5">
    <name type="scientific">Ramazzottius varieornatus</name>
    <name type="common">Water bear</name>
    <name type="synonym">Tardigrade</name>
    <dbReference type="NCBI Taxonomy" id="947166"/>
    <lineage>
        <taxon>Eukaryota</taxon>
        <taxon>Metazoa</taxon>
        <taxon>Ecdysozoa</taxon>
        <taxon>Tardigrada</taxon>
        <taxon>Eutardigrada</taxon>
        <taxon>Parachela</taxon>
        <taxon>Hypsibioidea</taxon>
        <taxon>Ramazzottiidae</taxon>
        <taxon>Ramazzottius</taxon>
    </lineage>
</organism>
<reference evidence="4 5" key="1">
    <citation type="journal article" date="2016" name="Nat. Commun.">
        <title>Extremotolerant tardigrade genome and improved radiotolerance of human cultured cells by tardigrade-unique protein.</title>
        <authorList>
            <person name="Hashimoto T."/>
            <person name="Horikawa D.D."/>
            <person name="Saito Y."/>
            <person name="Kuwahara H."/>
            <person name="Kozuka-Hata H."/>
            <person name="Shin-I T."/>
            <person name="Minakuchi Y."/>
            <person name="Ohishi K."/>
            <person name="Motoyama A."/>
            <person name="Aizu T."/>
            <person name="Enomoto A."/>
            <person name="Kondo K."/>
            <person name="Tanaka S."/>
            <person name="Hara Y."/>
            <person name="Koshikawa S."/>
            <person name="Sagara H."/>
            <person name="Miura T."/>
            <person name="Yokobori S."/>
            <person name="Miyagawa K."/>
            <person name="Suzuki Y."/>
            <person name="Kubo T."/>
            <person name="Oyama M."/>
            <person name="Kohara Y."/>
            <person name="Fujiyama A."/>
            <person name="Arakawa K."/>
            <person name="Katayama T."/>
            <person name="Toyoda A."/>
            <person name="Kunieda T."/>
        </authorList>
    </citation>
    <scope>NUCLEOTIDE SEQUENCE [LARGE SCALE GENOMIC DNA]</scope>
    <source>
        <strain evidence="4 5">YOKOZUNA-1</strain>
    </source>
</reference>
<comment type="similarity">
    <text evidence="1">Belongs to the FAM91 family.</text>
</comment>
<feature type="domain" description="FAM91 N-terminal" evidence="2">
    <location>
        <begin position="11"/>
        <end position="314"/>
    </location>
</feature>
<dbReference type="Pfam" id="PF14648">
    <property type="entry name" value="FAM91_C"/>
    <property type="match status" value="1"/>
</dbReference>
<dbReference type="PANTHER" id="PTHR28441">
    <property type="entry name" value="PROTEIN FAM91A1"/>
    <property type="match status" value="1"/>
</dbReference>
<evidence type="ECO:0000313" key="4">
    <source>
        <dbReference type="EMBL" id="GAU99519.1"/>
    </source>
</evidence>
<feature type="domain" description="FAM91 C-terminal" evidence="3">
    <location>
        <begin position="382"/>
        <end position="796"/>
    </location>
</feature>
<comment type="caution">
    <text evidence="4">The sequence shown here is derived from an EMBL/GenBank/DDBJ whole genome shotgun (WGS) entry which is preliminary data.</text>
</comment>
<dbReference type="InterPro" id="IPR028097">
    <property type="entry name" value="FAM91_C_dom"/>
</dbReference>